<dbReference type="NCBIfam" id="NF001924">
    <property type="entry name" value="PRK00702.1"/>
    <property type="match status" value="1"/>
</dbReference>
<proteinExistence type="inferred from homology"/>
<gene>
    <name evidence="14" type="ORF">BOKJ2_LOCUS1588</name>
</gene>
<dbReference type="EMBL" id="CAJFCW020000001">
    <property type="protein sequence ID" value="CAG9083590.1"/>
    <property type="molecule type" value="Genomic_DNA"/>
</dbReference>
<keyword evidence="11" id="KW-0472">Membrane</keyword>
<dbReference type="CDD" id="cd01398">
    <property type="entry name" value="RPI_A"/>
    <property type="match status" value="1"/>
</dbReference>
<evidence type="ECO:0000256" key="2">
    <source>
        <dbReference type="ARBA" id="ARBA00004434"/>
    </source>
</evidence>
<dbReference type="Proteomes" id="UP000614601">
    <property type="component" value="Unassembled WGS sequence"/>
</dbReference>
<evidence type="ECO:0000256" key="7">
    <source>
        <dbReference type="ARBA" id="ARBA00022692"/>
    </source>
</evidence>
<evidence type="ECO:0000256" key="3">
    <source>
        <dbReference type="ARBA" id="ARBA00004988"/>
    </source>
</evidence>
<dbReference type="InterPro" id="IPR004203">
    <property type="entry name" value="Cyt_c_oxidase_su4_fam"/>
</dbReference>
<dbReference type="PANTHER" id="PTHR11934:SF0">
    <property type="entry name" value="RIBOSE-5-PHOSPHATE ISOMERASE"/>
    <property type="match status" value="1"/>
</dbReference>
<dbReference type="PRINTS" id="PR01873">
    <property type="entry name" value="CYTCOXIDASE4"/>
</dbReference>
<dbReference type="SUPFAM" id="SSF81406">
    <property type="entry name" value="Mitochondrial cytochrome c oxidase subunit IV"/>
    <property type="match status" value="1"/>
</dbReference>
<dbReference type="InterPro" id="IPR037171">
    <property type="entry name" value="NagB/RpiA_transferase-like"/>
</dbReference>
<dbReference type="EMBL" id="CAJFDH010000001">
    <property type="protein sequence ID" value="CAD5206904.1"/>
    <property type="molecule type" value="Genomic_DNA"/>
</dbReference>
<keyword evidence="10" id="KW-0496">Mitochondrion</keyword>
<dbReference type="Gene3D" id="3.30.70.260">
    <property type="match status" value="1"/>
</dbReference>
<dbReference type="GO" id="GO:0045277">
    <property type="term" value="C:respiratory chain complex IV"/>
    <property type="evidence" value="ECO:0007669"/>
    <property type="project" value="InterPro"/>
</dbReference>
<dbReference type="NCBIfam" id="TIGR00021">
    <property type="entry name" value="rpiA"/>
    <property type="match status" value="1"/>
</dbReference>
<dbReference type="InterPro" id="IPR036639">
    <property type="entry name" value="Cyt_c_oxidase_su4_sf"/>
</dbReference>
<protein>
    <recommendedName>
        <fullName evidence="6">ribose-5-phosphate isomerase</fullName>
        <ecNumber evidence="6">5.3.1.6</ecNumber>
    </recommendedName>
    <alternativeName>
        <fullName evidence="13">Phosphoriboisomerase</fullName>
    </alternativeName>
</protein>
<dbReference type="CDD" id="cd00922">
    <property type="entry name" value="Cyt_c_Oxidase_IV"/>
    <property type="match status" value="1"/>
</dbReference>
<keyword evidence="12" id="KW-0413">Isomerase</keyword>
<dbReference type="Proteomes" id="UP000783686">
    <property type="component" value="Unassembled WGS sequence"/>
</dbReference>
<evidence type="ECO:0000256" key="5">
    <source>
        <dbReference type="ARBA" id="ARBA00008135"/>
    </source>
</evidence>
<keyword evidence="7" id="KW-0812">Transmembrane</keyword>
<name>A0A811JUF9_9BILA</name>
<dbReference type="GO" id="GO:0004751">
    <property type="term" value="F:ribose-5-phosphate isomerase activity"/>
    <property type="evidence" value="ECO:0007669"/>
    <property type="project" value="UniProtKB-EC"/>
</dbReference>
<sequence>MSLPKSLLLPRLSQVKVINRALQTSSVRPSGHHLEYWWGPEKAAGREQVGHGVSGEPIYFDRLDYWYQGIRFRKEDGVIAPIRTKEQGDWKNLSLEEKKLLYRYSYRQTLSEFRAPSGYWKPGLSIALFIFGCATLYATFLNHFVYPKLPPTFQNEFKEAEIEKALVLQKGQFLGAPKYFDYENNRWKVKFTTTKDNNVFCLLVARKSPKEAARLNGVGTALHLDRKEEMSADLAKKHAAISCAKQVLKNGQKIGVGSGTTIKYLIDYIKEQRDHGQLSDVVCVPTSFQTRKLLQDAKIPVISLETHWDLDIAIDGADEMDDKFNCIKGGGGCLTQEKIVQNCARDFYMIADISKESKVLGEKFKYIPLEVVPFAYVPVQKQVERKFGGKCELRMAKMKCGAVITDNNNYILDWYFPAELGKGDWLRVDQALHQIPGLVETGLFINVVKKAFLGEKDGNVKELEP</sequence>
<dbReference type="GO" id="GO:0006014">
    <property type="term" value="P:D-ribose metabolic process"/>
    <property type="evidence" value="ECO:0007669"/>
    <property type="project" value="TreeGrafter"/>
</dbReference>
<dbReference type="SUPFAM" id="SSF100950">
    <property type="entry name" value="NagB/RpiA/CoA transferase-like"/>
    <property type="match status" value="1"/>
</dbReference>
<dbReference type="GO" id="GO:0005743">
    <property type="term" value="C:mitochondrial inner membrane"/>
    <property type="evidence" value="ECO:0007669"/>
    <property type="project" value="UniProtKB-SubCell"/>
</dbReference>
<comment type="catalytic activity">
    <reaction evidence="1">
        <text>aldehydo-D-ribose 5-phosphate = D-ribulose 5-phosphate</text>
        <dbReference type="Rhea" id="RHEA:14657"/>
        <dbReference type="ChEBI" id="CHEBI:58121"/>
        <dbReference type="ChEBI" id="CHEBI:58273"/>
        <dbReference type="EC" id="5.3.1.6"/>
    </reaction>
</comment>
<evidence type="ECO:0000256" key="6">
    <source>
        <dbReference type="ARBA" id="ARBA00011959"/>
    </source>
</evidence>
<dbReference type="GO" id="GO:0006123">
    <property type="term" value="P:mitochondrial electron transport, cytochrome c to oxygen"/>
    <property type="evidence" value="ECO:0007669"/>
    <property type="project" value="InterPro"/>
</dbReference>
<evidence type="ECO:0000256" key="11">
    <source>
        <dbReference type="ARBA" id="ARBA00023136"/>
    </source>
</evidence>
<dbReference type="FunFam" id="1.10.442.10:FF:000001">
    <property type="entry name" value="Cytochrome c oxidase subunit 4 isoform 1"/>
    <property type="match status" value="1"/>
</dbReference>
<evidence type="ECO:0000256" key="9">
    <source>
        <dbReference type="ARBA" id="ARBA00022989"/>
    </source>
</evidence>
<comment type="similarity">
    <text evidence="4">Belongs to the ribose 5-phosphate isomerase family.</text>
</comment>
<dbReference type="InterPro" id="IPR004788">
    <property type="entry name" value="Ribose5P_isomerase_type_A"/>
</dbReference>
<dbReference type="AlphaFoldDB" id="A0A811JUF9"/>
<dbReference type="EC" id="5.3.1.6" evidence="6"/>
<comment type="subcellular location">
    <subcellularLocation>
        <location evidence="2">Mitochondrion inner membrane</location>
        <topology evidence="2">Single-pass membrane protein</topology>
    </subcellularLocation>
</comment>
<dbReference type="Pfam" id="PF06026">
    <property type="entry name" value="Rib_5-P_isom_A"/>
    <property type="match status" value="1"/>
</dbReference>
<comment type="caution">
    <text evidence="14">The sequence shown here is derived from an EMBL/GenBank/DDBJ whole genome shotgun (WGS) entry which is preliminary data.</text>
</comment>
<dbReference type="InterPro" id="IPR013288">
    <property type="entry name" value="Cyt_c_oxidase_su4"/>
</dbReference>
<dbReference type="Gene3D" id="3.40.50.1360">
    <property type="match status" value="1"/>
</dbReference>
<dbReference type="PANTHER" id="PTHR11934">
    <property type="entry name" value="RIBOSE-5-PHOSPHATE ISOMERASE"/>
    <property type="match status" value="1"/>
</dbReference>
<comment type="similarity">
    <text evidence="5">Belongs to the cytochrome c oxidase IV family.</text>
</comment>
<dbReference type="FunFam" id="3.30.70.260:FF:000018">
    <property type="entry name" value="Ribose-5-phosphate isomerase A"/>
    <property type="match status" value="1"/>
</dbReference>
<evidence type="ECO:0000256" key="1">
    <source>
        <dbReference type="ARBA" id="ARBA00001713"/>
    </source>
</evidence>
<dbReference type="GO" id="GO:0009052">
    <property type="term" value="P:pentose-phosphate shunt, non-oxidative branch"/>
    <property type="evidence" value="ECO:0007669"/>
    <property type="project" value="InterPro"/>
</dbReference>
<dbReference type="SUPFAM" id="SSF75445">
    <property type="entry name" value="D-ribose-5-phosphate isomerase (RpiA), lid domain"/>
    <property type="match status" value="1"/>
</dbReference>
<accession>A0A811JUF9</accession>
<reference evidence="14" key="1">
    <citation type="submission" date="2020-09" db="EMBL/GenBank/DDBJ databases">
        <authorList>
            <person name="Kikuchi T."/>
        </authorList>
    </citation>
    <scope>NUCLEOTIDE SEQUENCE</scope>
    <source>
        <strain evidence="14">SH1</strain>
    </source>
</reference>
<evidence type="ECO:0000256" key="4">
    <source>
        <dbReference type="ARBA" id="ARBA00008088"/>
    </source>
</evidence>
<dbReference type="OrthoDB" id="1555531at2759"/>
<evidence type="ECO:0000256" key="12">
    <source>
        <dbReference type="ARBA" id="ARBA00023235"/>
    </source>
</evidence>
<dbReference type="Gene3D" id="1.10.442.10">
    <property type="entry name" value="Cytochrome c oxidase subunit IV"/>
    <property type="match status" value="1"/>
</dbReference>
<comment type="pathway">
    <text evidence="3">Carbohydrate degradation; pentose phosphate pathway; D-ribose 5-phosphate from D-ribulose 5-phosphate (non-oxidative stage): step 1/1.</text>
</comment>
<evidence type="ECO:0000313" key="14">
    <source>
        <dbReference type="EMBL" id="CAD5206904.1"/>
    </source>
</evidence>
<keyword evidence="15" id="KW-1185">Reference proteome</keyword>
<organism evidence="14 15">
    <name type="scientific">Bursaphelenchus okinawaensis</name>
    <dbReference type="NCBI Taxonomy" id="465554"/>
    <lineage>
        <taxon>Eukaryota</taxon>
        <taxon>Metazoa</taxon>
        <taxon>Ecdysozoa</taxon>
        <taxon>Nematoda</taxon>
        <taxon>Chromadorea</taxon>
        <taxon>Rhabditida</taxon>
        <taxon>Tylenchina</taxon>
        <taxon>Tylenchomorpha</taxon>
        <taxon>Aphelenchoidea</taxon>
        <taxon>Aphelenchoididae</taxon>
        <taxon>Bursaphelenchus</taxon>
    </lineage>
</organism>
<evidence type="ECO:0000313" key="15">
    <source>
        <dbReference type="Proteomes" id="UP000614601"/>
    </source>
</evidence>
<keyword evidence="9" id="KW-1133">Transmembrane helix</keyword>
<dbReference type="Pfam" id="PF02936">
    <property type="entry name" value="COX4"/>
    <property type="match status" value="1"/>
</dbReference>
<dbReference type="UniPathway" id="UPA00705"/>
<dbReference type="FunFam" id="3.40.50.1360:FF:000001">
    <property type="entry name" value="Ribose-5-phosphate isomerase A"/>
    <property type="match status" value="1"/>
</dbReference>
<evidence type="ECO:0000256" key="10">
    <source>
        <dbReference type="ARBA" id="ARBA00023128"/>
    </source>
</evidence>
<evidence type="ECO:0000256" key="13">
    <source>
        <dbReference type="ARBA" id="ARBA00029734"/>
    </source>
</evidence>
<evidence type="ECO:0000256" key="8">
    <source>
        <dbReference type="ARBA" id="ARBA00022792"/>
    </source>
</evidence>
<keyword evidence="8" id="KW-0999">Mitochondrion inner membrane</keyword>
<dbReference type="UniPathway" id="UPA00115">
    <property type="reaction ID" value="UER00412"/>
</dbReference>